<dbReference type="NCBIfam" id="NF000940">
    <property type="entry name" value="PRK00094.1-2"/>
    <property type="match status" value="1"/>
</dbReference>
<comment type="subcellular location">
    <subcellularLocation>
        <location evidence="13">Cytoplasm</location>
    </subcellularLocation>
</comment>
<accession>A0A1H0VBG9</accession>
<feature type="binding site" evidence="15">
    <location>
        <begin position="269"/>
        <end position="270"/>
    </location>
    <ligand>
        <name>substrate</name>
    </ligand>
</feature>
<dbReference type="HAMAP" id="MF_00394">
    <property type="entry name" value="NAD_Glyc3P_dehydrog"/>
    <property type="match status" value="1"/>
</dbReference>
<feature type="binding site" evidence="16">
    <location>
        <position position="154"/>
    </location>
    <ligand>
        <name>NAD(+)</name>
        <dbReference type="ChEBI" id="CHEBI:57540"/>
    </ligand>
</feature>
<keyword evidence="6 13" id="KW-0443">Lipid metabolism</keyword>
<dbReference type="Pfam" id="PF01210">
    <property type="entry name" value="NAD_Gly3P_dh_N"/>
    <property type="match status" value="1"/>
</dbReference>
<sequence>MFPMGKMMNKSIKIGVIGAGSWGTALAILLAKKGYLVNLWGHNDSHVSRLSKDRENRKYLPGIIFPQSLHPESELDPCIDGADTVVMVVPSHSYRTVFQKIIPLLSDNQRIVTAVKGIENDTLMTMTQVMEQELACFSGVQNIGLGVLSGPSFAEEVAREIPTAVTLGFKDIEMAKEVQKIFGTEYFRVYASSDMVGLEISAALKNIIAIATGVCDGLGYGLNTRAALITRGLAEITRLGTALKADVATFSGLSGMGDLILTCTGNLSRNRNVGLKLGSGKSIEQVKSEMNMVAEGIKTTKSVYDLAAKMGIEMPILEQVYNIIYRNKNCSEAVKDLLNRELKVE</sequence>
<dbReference type="Gene3D" id="1.10.1040.10">
    <property type="entry name" value="N-(1-d-carboxylethyl)-l-norvaline Dehydrogenase, domain 2"/>
    <property type="match status" value="1"/>
</dbReference>
<protein>
    <recommendedName>
        <fullName evidence="11 13">Glycerol-3-phosphate dehydrogenase [NAD(P)+]</fullName>
        <ecNumber evidence="10 13">1.1.1.94</ecNumber>
    </recommendedName>
    <alternativeName>
        <fullName evidence="13">NAD(P)(+)-dependent glycerol-3-phosphate dehydrogenase</fullName>
    </alternativeName>
    <alternativeName>
        <fullName evidence="12 13">NAD(P)H-dependent dihydroxyacetone-phosphate reductase</fullName>
    </alternativeName>
</protein>
<dbReference type="Proteomes" id="UP000199073">
    <property type="component" value="Unassembled WGS sequence"/>
</dbReference>
<proteinExistence type="inferred from homology"/>
<name>A0A1H0VBG9_9BACT</name>
<feature type="binding site" evidence="15">
    <location>
        <position position="116"/>
    </location>
    <ligand>
        <name>substrate</name>
    </ligand>
</feature>
<dbReference type="InterPro" id="IPR006109">
    <property type="entry name" value="G3P_DH_NAD-dep_C"/>
</dbReference>
<feature type="binding site" evidence="13">
    <location>
        <position position="295"/>
    </location>
    <ligand>
        <name>NADPH</name>
        <dbReference type="ChEBI" id="CHEBI:57783"/>
    </ligand>
</feature>
<comment type="caution">
    <text evidence="13">Lacks conserved residue(s) required for the propagation of feature annotation.</text>
</comment>
<dbReference type="GO" id="GO:0141153">
    <property type="term" value="F:glycerol-3-phosphate dehydrogenase (NADP+) activity"/>
    <property type="evidence" value="ECO:0007669"/>
    <property type="project" value="RHEA"/>
</dbReference>
<dbReference type="EMBL" id="FNJI01000044">
    <property type="protein sequence ID" value="SDP75456.1"/>
    <property type="molecule type" value="Genomic_DNA"/>
</dbReference>
<evidence type="ECO:0000256" key="13">
    <source>
        <dbReference type="HAMAP-Rule" id="MF_00394"/>
    </source>
</evidence>
<dbReference type="UniPathway" id="UPA00940"/>
<evidence type="ECO:0000256" key="14">
    <source>
        <dbReference type="PIRSR" id="PIRSR000114-1"/>
    </source>
</evidence>
<keyword evidence="2 13" id="KW-0444">Lipid biosynthesis</keyword>
<evidence type="ECO:0000256" key="3">
    <source>
        <dbReference type="ARBA" id="ARBA00022857"/>
    </source>
</evidence>
<feature type="binding site" evidence="13">
    <location>
        <position position="258"/>
    </location>
    <ligand>
        <name>sn-glycerol 3-phosphate</name>
        <dbReference type="ChEBI" id="CHEBI:57597"/>
    </ligand>
</feature>
<dbReference type="InterPro" id="IPR036291">
    <property type="entry name" value="NAD(P)-bd_dom_sf"/>
</dbReference>
<dbReference type="EC" id="1.1.1.94" evidence="10 13"/>
<evidence type="ECO:0000256" key="16">
    <source>
        <dbReference type="PIRSR" id="PIRSR000114-3"/>
    </source>
</evidence>
<feature type="binding site" evidence="13">
    <location>
        <position position="21"/>
    </location>
    <ligand>
        <name>NADPH</name>
        <dbReference type="ChEBI" id="CHEBI:57783"/>
    </ligand>
</feature>
<feature type="binding site" evidence="13">
    <location>
        <position position="270"/>
    </location>
    <ligand>
        <name>sn-glycerol 3-phosphate</name>
        <dbReference type="ChEBI" id="CHEBI:57597"/>
    </ligand>
</feature>
<dbReference type="InterPro" id="IPR006168">
    <property type="entry name" value="G3P_DH_NAD-dep"/>
</dbReference>
<comment type="catalytic activity">
    <reaction evidence="9">
        <text>sn-glycerol 3-phosphate + NADP(+) = dihydroxyacetone phosphate + NADPH + H(+)</text>
        <dbReference type="Rhea" id="RHEA:11096"/>
        <dbReference type="ChEBI" id="CHEBI:15378"/>
        <dbReference type="ChEBI" id="CHEBI:57597"/>
        <dbReference type="ChEBI" id="CHEBI:57642"/>
        <dbReference type="ChEBI" id="CHEBI:57783"/>
        <dbReference type="ChEBI" id="CHEBI:58349"/>
        <dbReference type="EC" id="1.1.1.94"/>
    </reaction>
    <physiologicalReaction direction="right-to-left" evidence="9">
        <dbReference type="Rhea" id="RHEA:11098"/>
    </physiologicalReaction>
</comment>
<evidence type="ECO:0000256" key="10">
    <source>
        <dbReference type="ARBA" id="ARBA00066687"/>
    </source>
</evidence>
<evidence type="ECO:0000256" key="5">
    <source>
        <dbReference type="ARBA" id="ARBA00023027"/>
    </source>
</evidence>
<feature type="binding site" evidence="13">
    <location>
        <position position="293"/>
    </location>
    <ligand>
        <name>NADPH</name>
        <dbReference type="ChEBI" id="CHEBI:57783"/>
    </ligand>
</feature>
<feature type="active site" description="Proton acceptor" evidence="13 14">
    <location>
        <position position="205"/>
    </location>
</feature>
<evidence type="ECO:0000256" key="12">
    <source>
        <dbReference type="ARBA" id="ARBA00080511"/>
    </source>
</evidence>
<evidence type="ECO:0000259" key="19">
    <source>
        <dbReference type="Pfam" id="PF07479"/>
    </source>
</evidence>
<evidence type="ECO:0000256" key="6">
    <source>
        <dbReference type="ARBA" id="ARBA00023098"/>
    </source>
</evidence>
<dbReference type="SUPFAM" id="SSF51735">
    <property type="entry name" value="NAD(P)-binding Rossmann-fold domains"/>
    <property type="match status" value="1"/>
</dbReference>
<feature type="binding site" evidence="16">
    <location>
        <position position="269"/>
    </location>
    <ligand>
        <name>NAD(+)</name>
        <dbReference type="ChEBI" id="CHEBI:57540"/>
    </ligand>
</feature>
<dbReference type="InterPro" id="IPR011128">
    <property type="entry name" value="G3P_DH_NAD-dep_N"/>
</dbReference>
<keyword evidence="3 13" id="KW-0521">NADP</keyword>
<feature type="binding site" evidence="13">
    <location>
        <position position="268"/>
    </location>
    <ligand>
        <name>sn-glycerol 3-phosphate</name>
        <dbReference type="ChEBI" id="CHEBI:57597"/>
    </ligand>
</feature>
<evidence type="ECO:0000256" key="1">
    <source>
        <dbReference type="ARBA" id="ARBA00011009"/>
    </source>
</evidence>
<feature type="binding site" evidence="13">
    <location>
        <position position="116"/>
    </location>
    <ligand>
        <name>NADPH</name>
        <dbReference type="ChEBI" id="CHEBI:57783"/>
    </ligand>
</feature>
<comment type="function">
    <text evidence="13">Catalyzes the reduction of the glycolytic intermediate dihydroxyacetone phosphate (DHAP) to sn-glycerol 3-phosphate (G3P), the key precursor for phospholipid synthesis.</text>
</comment>
<dbReference type="Gene3D" id="3.40.50.720">
    <property type="entry name" value="NAD(P)-binding Rossmann-like Domain"/>
    <property type="match status" value="1"/>
</dbReference>
<dbReference type="InterPro" id="IPR013328">
    <property type="entry name" value="6PGD_dom2"/>
</dbReference>
<evidence type="ECO:0000256" key="8">
    <source>
        <dbReference type="ARBA" id="ARBA00023264"/>
    </source>
</evidence>
<reference evidence="20 21" key="1">
    <citation type="submission" date="2016-10" db="EMBL/GenBank/DDBJ databases">
        <authorList>
            <person name="de Groot N.N."/>
        </authorList>
    </citation>
    <scope>NUCLEOTIDE SEQUENCE [LARGE SCALE GENOMIC DNA]</scope>
    <source>
        <strain evidence="20 21">DSM 12130</strain>
    </source>
</reference>
<dbReference type="GO" id="GO:0051287">
    <property type="term" value="F:NAD binding"/>
    <property type="evidence" value="ECO:0007669"/>
    <property type="project" value="InterPro"/>
</dbReference>
<dbReference type="PIRSF" id="PIRSF000114">
    <property type="entry name" value="Glycerol-3-P_dh"/>
    <property type="match status" value="1"/>
</dbReference>
<dbReference type="GO" id="GO:0006650">
    <property type="term" value="P:glycerophospholipid metabolic process"/>
    <property type="evidence" value="ECO:0007669"/>
    <property type="project" value="UniProtKB-UniRule"/>
</dbReference>
<dbReference type="FunFam" id="3.40.50.720:FF:000019">
    <property type="entry name" value="Glycerol-3-phosphate dehydrogenase [NAD(P)+]"/>
    <property type="match status" value="1"/>
</dbReference>
<organism evidence="20 21">
    <name type="scientific">Desulforhopalus singaporensis</name>
    <dbReference type="NCBI Taxonomy" id="91360"/>
    <lineage>
        <taxon>Bacteria</taxon>
        <taxon>Pseudomonadati</taxon>
        <taxon>Thermodesulfobacteriota</taxon>
        <taxon>Desulfobulbia</taxon>
        <taxon>Desulfobulbales</taxon>
        <taxon>Desulfocapsaceae</taxon>
        <taxon>Desulforhopalus</taxon>
    </lineage>
</organism>
<feature type="binding site" evidence="13">
    <location>
        <position position="150"/>
    </location>
    <ligand>
        <name>sn-glycerol 3-phosphate</name>
        <dbReference type="ChEBI" id="CHEBI:57597"/>
    </ligand>
</feature>
<comment type="similarity">
    <text evidence="1 13 17">Belongs to the NAD-dependent glycerol-3-phosphate dehydrogenase family.</text>
</comment>
<evidence type="ECO:0000256" key="17">
    <source>
        <dbReference type="RuleBase" id="RU000437"/>
    </source>
</evidence>
<evidence type="ECO:0000256" key="2">
    <source>
        <dbReference type="ARBA" id="ARBA00022516"/>
    </source>
</evidence>
<dbReference type="STRING" id="91360.SAMN05660330_03962"/>
<feature type="binding site" evidence="13">
    <location>
        <position position="269"/>
    </location>
    <ligand>
        <name>NADPH</name>
        <dbReference type="ChEBI" id="CHEBI:57783"/>
    </ligand>
</feature>
<dbReference type="FunFam" id="1.10.1040.10:FF:000001">
    <property type="entry name" value="Glycerol-3-phosphate dehydrogenase [NAD(P)+]"/>
    <property type="match status" value="1"/>
</dbReference>
<feature type="binding site" evidence="13">
    <location>
        <position position="42"/>
    </location>
    <ligand>
        <name>NADPH</name>
        <dbReference type="ChEBI" id="CHEBI:57783"/>
    </ligand>
</feature>
<dbReference type="Pfam" id="PF07479">
    <property type="entry name" value="NAD_Gly3P_dh_C"/>
    <property type="match status" value="1"/>
</dbReference>
<keyword evidence="5 13" id="KW-0520">NAD</keyword>
<keyword evidence="21" id="KW-1185">Reference proteome</keyword>
<dbReference type="NCBIfam" id="NF000942">
    <property type="entry name" value="PRK00094.1-4"/>
    <property type="match status" value="1"/>
</dbReference>
<dbReference type="AlphaFoldDB" id="A0A1H0VBG9"/>
<feature type="binding site" evidence="13">
    <location>
        <position position="116"/>
    </location>
    <ligand>
        <name>sn-glycerol 3-phosphate</name>
        <dbReference type="ChEBI" id="CHEBI:57597"/>
    </ligand>
</feature>
<feature type="domain" description="Glycerol-3-phosphate dehydrogenase NAD-dependent C-terminal" evidence="19">
    <location>
        <begin position="194"/>
        <end position="335"/>
    </location>
</feature>
<keyword evidence="7 13" id="KW-0594">Phospholipid biosynthesis</keyword>
<dbReference type="GO" id="GO:0046167">
    <property type="term" value="P:glycerol-3-phosphate biosynthetic process"/>
    <property type="evidence" value="ECO:0007669"/>
    <property type="project" value="UniProtKB-UniRule"/>
</dbReference>
<feature type="binding site" evidence="13">
    <location>
        <position position="152"/>
    </location>
    <ligand>
        <name>sn-glycerol 3-phosphate</name>
        <dbReference type="ChEBI" id="CHEBI:57597"/>
    </ligand>
</feature>
<comment type="pathway">
    <text evidence="13">Membrane lipid metabolism; glycerophospholipid metabolism.</text>
</comment>
<gene>
    <name evidence="13" type="primary">gpsA</name>
    <name evidence="20" type="ORF">SAMN05660330_03962</name>
</gene>
<evidence type="ECO:0000259" key="18">
    <source>
        <dbReference type="Pfam" id="PF01210"/>
    </source>
</evidence>
<evidence type="ECO:0000256" key="7">
    <source>
        <dbReference type="ARBA" id="ARBA00023209"/>
    </source>
</evidence>
<evidence type="ECO:0000256" key="4">
    <source>
        <dbReference type="ARBA" id="ARBA00023002"/>
    </source>
</evidence>
<feature type="binding site" evidence="13">
    <location>
        <position position="269"/>
    </location>
    <ligand>
        <name>sn-glycerol 3-phosphate</name>
        <dbReference type="ChEBI" id="CHEBI:57597"/>
    </ligand>
</feature>
<dbReference type="PROSITE" id="PS00957">
    <property type="entry name" value="NAD_G3PDH"/>
    <property type="match status" value="1"/>
</dbReference>
<feature type="binding site" evidence="13">
    <location>
        <position position="59"/>
    </location>
    <ligand>
        <name>NADPH</name>
        <dbReference type="ChEBI" id="CHEBI:57783"/>
    </ligand>
</feature>
<evidence type="ECO:0000313" key="20">
    <source>
        <dbReference type="EMBL" id="SDP75456.1"/>
    </source>
</evidence>
<evidence type="ECO:0000256" key="15">
    <source>
        <dbReference type="PIRSR" id="PIRSR000114-2"/>
    </source>
</evidence>
<keyword evidence="13" id="KW-0963">Cytoplasm</keyword>
<dbReference type="PANTHER" id="PTHR11728:SF1">
    <property type="entry name" value="GLYCEROL-3-PHOSPHATE DEHYDROGENASE [NAD(+)] 2, CHLOROPLASTIC"/>
    <property type="match status" value="1"/>
</dbReference>
<feature type="binding site" evidence="16">
    <location>
        <begin position="18"/>
        <end position="23"/>
    </location>
    <ligand>
        <name>NAD(+)</name>
        <dbReference type="ChEBI" id="CHEBI:57540"/>
    </ligand>
</feature>
<evidence type="ECO:0000256" key="9">
    <source>
        <dbReference type="ARBA" id="ARBA00052716"/>
    </source>
</evidence>
<dbReference type="GO" id="GO:0141152">
    <property type="term" value="F:glycerol-3-phosphate dehydrogenase (NAD+) activity"/>
    <property type="evidence" value="ECO:0007669"/>
    <property type="project" value="RHEA"/>
</dbReference>
<keyword evidence="13" id="KW-0547">Nucleotide-binding</keyword>
<dbReference type="GO" id="GO:0005829">
    <property type="term" value="C:cytosol"/>
    <property type="evidence" value="ECO:0007669"/>
    <property type="project" value="TreeGrafter"/>
</dbReference>
<dbReference type="GO" id="GO:0046168">
    <property type="term" value="P:glycerol-3-phosphate catabolic process"/>
    <property type="evidence" value="ECO:0007669"/>
    <property type="project" value="InterPro"/>
</dbReference>
<evidence type="ECO:0000313" key="21">
    <source>
        <dbReference type="Proteomes" id="UP000199073"/>
    </source>
</evidence>
<dbReference type="PRINTS" id="PR00077">
    <property type="entry name" value="GPDHDRGNASE"/>
</dbReference>
<keyword evidence="4 13" id="KW-0560">Oxidoreductase</keyword>
<feature type="domain" description="Glycerol-3-phosphate dehydrogenase NAD-dependent N-terminal" evidence="18">
    <location>
        <begin position="13"/>
        <end position="174"/>
    </location>
</feature>
<keyword evidence="8 13" id="KW-1208">Phospholipid metabolism</keyword>
<dbReference type="PANTHER" id="PTHR11728">
    <property type="entry name" value="GLYCEROL-3-PHOSPHATE DEHYDROGENASE"/>
    <property type="match status" value="1"/>
</dbReference>
<feature type="binding site" evidence="13">
    <location>
        <position position="154"/>
    </location>
    <ligand>
        <name>NADPH</name>
        <dbReference type="ChEBI" id="CHEBI:57783"/>
    </ligand>
</feature>
<evidence type="ECO:0000256" key="11">
    <source>
        <dbReference type="ARBA" id="ARBA00069372"/>
    </source>
</evidence>
<dbReference type="InterPro" id="IPR008927">
    <property type="entry name" value="6-PGluconate_DH-like_C_sf"/>
</dbReference>
<dbReference type="GO" id="GO:0005975">
    <property type="term" value="P:carbohydrate metabolic process"/>
    <property type="evidence" value="ECO:0007669"/>
    <property type="project" value="InterPro"/>
</dbReference>
<dbReference type="GO" id="GO:0008654">
    <property type="term" value="P:phospholipid biosynthetic process"/>
    <property type="evidence" value="ECO:0007669"/>
    <property type="project" value="UniProtKB-KW"/>
</dbReference>
<feature type="binding site" evidence="13">
    <location>
        <position position="22"/>
    </location>
    <ligand>
        <name>NADPH</name>
        <dbReference type="ChEBI" id="CHEBI:57783"/>
    </ligand>
</feature>
<dbReference type="SUPFAM" id="SSF48179">
    <property type="entry name" value="6-phosphogluconate dehydrogenase C-terminal domain-like"/>
    <property type="match status" value="1"/>
</dbReference>
<feature type="binding site" evidence="13">
    <location>
        <position position="205"/>
    </location>
    <ligand>
        <name>sn-glycerol 3-phosphate</name>
        <dbReference type="ChEBI" id="CHEBI:57597"/>
    </ligand>
</feature>
<comment type="catalytic activity">
    <reaction evidence="13">
        <text>sn-glycerol 3-phosphate + NAD(+) = dihydroxyacetone phosphate + NADH + H(+)</text>
        <dbReference type="Rhea" id="RHEA:11092"/>
        <dbReference type="ChEBI" id="CHEBI:15378"/>
        <dbReference type="ChEBI" id="CHEBI:57540"/>
        <dbReference type="ChEBI" id="CHEBI:57597"/>
        <dbReference type="ChEBI" id="CHEBI:57642"/>
        <dbReference type="ChEBI" id="CHEBI:57945"/>
        <dbReference type="EC" id="1.1.1.94"/>
    </reaction>
</comment>